<proteinExistence type="predicted"/>
<dbReference type="KEGG" id="tfa:BW733_14555"/>
<gene>
    <name evidence="1" type="ORF">BW733_14555</name>
</gene>
<reference evidence="1 2" key="1">
    <citation type="journal article" date="2008" name="Int. J. Syst. Evol. Microbiol.">
        <title>Tessaracoccus flavescens sp. nov., isolated from marine sediment.</title>
        <authorList>
            <person name="Lee D.W."/>
            <person name="Lee S.D."/>
        </authorList>
    </citation>
    <scope>NUCLEOTIDE SEQUENCE [LARGE SCALE GENOMIC DNA]</scope>
    <source>
        <strain evidence="1 2">SST-39T</strain>
    </source>
</reference>
<dbReference type="Proteomes" id="UP000188235">
    <property type="component" value="Chromosome"/>
</dbReference>
<sequence>MMERSGEVTTSTTTRRACRSCCSLAEVRSRYRSRSTIPLAVTAAQPAKIAAAAVARVPMISMASMKHSSA</sequence>
<dbReference type="AlphaFoldDB" id="A0A1Q2D0S2"/>
<evidence type="ECO:0000313" key="1">
    <source>
        <dbReference type="EMBL" id="AQP51864.1"/>
    </source>
</evidence>
<organism evidence="1 2">
    <name type="scientific">Tessaracoccus flavescens</name>
    <dbReference type="NCBI Taxonomy" id="399497"/>
    <lineage>
        <taxon>Bacteria</taxon>
        <taxon>Bacillati</taxon>
        <taxon>Actinomycetota</taxon>
        <taxon>Actinomycetes</taxon>
        <taxon>Propionibacteriales</taxon>
        <taxon>Propionibacteriaceae</taxon>
        <taxon>Tessaracoccus</taxon>
    </lineage>
</organism>
<accession>A0A1Q2D0S2</accession>
<evidence type="ECO:0000313" key="2">
    <source>
        <dbReference type="Proteomes" id="UP000188235"/>
    </source>
</evidence>
<protein>
    <submittedName>
        <fullName evidence="1">Uncharacterized protein</fullName>
    </submittedName>
</protein>
<name>A0A1Q2D0S2_9ACTN</name>
<keyword evidence="2" id="KW-1185">Reference proteome</keyword>
<dbReference type="EMBL" id="CP019607">
    <property type="protein sequence ID" value="AQP51864.1"/>
    <property type="molecule type" value="Genomic_DNA"/>
</dbReference>